<evidence type="ECO:0000256" key="7">
    <source>
        <dbReference type="ARBA" id="ARBA00023315"/>
    </source>
</evidence>
<dbReference type="Pfam" id="PF01529">
    <property type="entry name" value="DHHC"/>
    <property type="match status" value="1"/>
</dbReference>
<feature type="transmembrane region" description="Helical" evidence="8">
    <location>
        <begin position="26"/>
        <end position="48"/>
    </location>
</feature>
<feature type="transmembrane region" description="Helical" evidence="8">
    <location>
        <begin position="201"/>
        <end position="224"/>
    </location>
</feature>
<evidence type="ECO:0000259" key="9">
    <source>
        <dbReference type="Pfam" id="PF01529"/>
    </source>
</evidence>
<dbReference type="EMBL" id="JANAVB010020600">
    <property type="protein sequence ID" value="KAJ6826734.1"/>
    <property type="molecule type" value="Genomic_DNA"/>
</dbReference>
<evidence type="ECO:0000313" key="11">
    <source>
        <dbReference type="Proteomes" id="UP001140949"/>
    </source>
</evidence>
<keyword evidence="4 8" id="KW-0812">Transmembrane</keyword>
<keyword evidence="11" id="KW-1185">Reference proteome</keyword>
<feature type="transmembrane region" description="Helical" evidence="8">
    <location>
        <begin position="110"/>
        <end position="130"/>
    </location>
</feature>
<sequence>MLNFCISMEMVKLGFQRRSKKSPWEILVSLLVSFFLFSLCQFALFMVFHLSPSLPLLAMLPISALVLLAAMALGRCWKRILGVSASAPAFVLFNILFLWGVYIVAIRQAISLFFDVVINAECTLLLVAFYRIHSGDPGVVAYGSSSASLEESGLSEVNLQYENSPLYSRVRYCKICKTSVRGFDHHCSAFGNCIGQKNHRLFMVLLIGFVIVEASYIVSALQYITKSMNTEKVLLESISLGNLVISTTLFSLLQLLWQVVFLMWHVYCICANIKSEEWINWKKYPEFQVAVQPHPGNPFSCIKFSNPYNKGIIGNIRDFLQPQEYRPI</sequence>
<dbReference type="EC" id="2.3.1.225" evidence="8"/>
<evidence type="ECO:0000256" key="6">
    <source>
        <dbReference type="ARBA" id="ARBA00023136"/>
    </source>
</evidence>
<comment type="domain">
    <text evidence="8">The DHHC domain is required for palmitoyltransferase activity.</text>
</comment>
<dbReference type="AlphaFoldDB" id="A0AAX6GDD8"/>
<dbReference type="GO" id="GO:0005794">
    <property type="term" value="C:Golgi apparatus"/>
    <property type="evidence" value="ECO:0007669"/>
    <property type="project" value="TreeGrafter"/>
</dbReference>
<feature type="transmembrane region" description="Helical" evidence="8">
    <location>
        <begin position="54"/>
        <end position="73"/>
    </location>
</feature>
<evidence type="ECO:0000256" key="8">
    <source>
        <dbReference type="RuleBase" id="RU079119"/>
    </source>
</evidence>
<accession>A0AAX6GDD8</accession>
<gene>
    <name evidence="10" type="ORF">M6B38_370485</name>
</gene>
<dbReference type="GO" id="GO:0019706">
    <property type="term" value="F:protein-cysteine S-palmitoyltransferase activity"/>
    <property type="evidence" value="ECO:0007669"/>
    <property type="project" value="UniProtKB-EC"/>
</dbReference>
<feature type="transmembrane region" description="Helical" evidence="8">
    <location>
        <begin position="244"/>
        <end position="267"/>
    </location>
</feature>
<evidence type="ECO:0000313" key="10">
    <source>
        <dbReference type="EMBL" id="KAJ6826734.1"/>
    </source>
</evidence>
<keyword evidence="3 8" id="KW-0808">Transferase</keyword>
<protein>
    <recommendedName>
        <fullName evidence="8">S-acyltransferase</fullName>
        <ecNumber evidence="8">2.3.1.225</ecNumber>
    </recommendedName>
    <alternativeName>
        <fullName evidence="8">Palmitoyltransferase</fullName>
    </alternativeName>
</protein>
<feature type="domain" description="Palmitoyltransferase DHHC" evidence="9">
    <location>
        <begin position="167"/>
        <end position="282"/>
    </location>
</feature>
<evidence type="ECO:0000256" key="2">
    <source>
        <dbReference type="ARBA" id="ARBA00008574"/>
    </source>
</evidence>
<organism evidence="10 11">
    <name type="scientific">Iris pallida</name>
    <name type="common">Sweet iris</name>
    <dbReference type="NCBI Taxonomy" id="29817"/>
    <lineage>
        <taxon>Eukaryota</taxon>
        <taxon>Viridiplantae</taxon>
        <taxon>Streptophyta</taxon>
        <taxon>Embryophyta</taxon>
        <taxon>Tracheophyta</taxon>
        <taxon>Spermatophyta</taxon>
        <taxon>Magnoliopsida</taxon>
        <taxon>Liliopsida</taxon>
        <taxon>Asparagales</taxon>
        <taxon>Iridaceae</taxon>
        <taxon>Iridoideae</taxon>
        <taxon>Irideae</taxon>
        <taxon>Iris</taxon>
    </lineage>
</organism>
<feature type="transmembrane region" description="Helical" evidence="8">
    <location>
        <begin position="80"/>
        <end position="104"/>
    </location>
</feature>
<dbReference type="PANTHER" id="PTHR22883:SF127">
    <property type="entry name" value="ZDHHC-TYPE PALMITOYLTRANSFERASE 3-RELATED"/>
    <property type="match status" value="1"/>
</dbReference>
<dbReference type="GO" id="GO:0005783">
    <property type="term" value="C:endoplasmic reticulum"/>
    <property type="evidence" value="ECO:0007669"/>
    <property type="project" value="TreeGrafter"/>
</dbReference>
<dbReference type="Proteomes" id="UP001140949">
    <property type="component" value="Unassembled WGS sequence"/>
</dbReference>
<comment type="caution">
    <text evidence="10">The sequence shown here is derived from an EMBL/GenBank/DDBJ whole genome shotgun (WGS) entry which is preliminary data.</text>
</comment>
<reference evidence="10" key="1">
    <citation type="journal article" date="2023" name="GigaByte">
        <title>Genome assembly of the bearded iris, Iris pallida Lam.</title>
        <authorList>
            <person name="Bruccoleri R.E."/>
            <person name="Oakeley E.J."/>
            <person name="Faust A.M.E."/>
            <person name="Altorfer M."/>
            <person name="Dessus-Babus S."/>
            <person name="Burckhardt D."/>
            <person name="Oertli M."/>
            <person name="Naumann U."/>
            <person name="Petersen F."/>
            <person name="Wong J."/>
        </authorList>
    </citation>
    <scope>NUCLEOTIDE SEQUENCE</scope>
    <source>
        <strain evidence="10">GSM-AAB239-AS_SAM_17_03QT</strain>
    </source>
</reference>
<dbReference type="GO" id="GO:0016020">
    <property type="term" value="C:membrane"/>
    <property type="evidence" value="ECO:0007669"/>
    <property type="project" value="UniProtKB-SubCell"/>
</dbReference>
<keyword evidence="7 8" id="KW-0012">Acyltransferase</keyword>
<evidence type="ECO:0000256" key="5">
    <source>
        <dbReference type="ARBA" id="ARBA00022989"/>
    </source>
</evidence>
<proteinExistence type="inferred from homology"/>
<dbReference type="GO" id="GO:0006612">
    <property type="term" value="P:protein targeting to membrane"/>
    <property type="evidence" value="ECO:0007669"/>
    <property type="project" value="TreeGrafter"/>
</dbReference>
<keyword evidence="5 8" id="KW-1133">Transmembrane helix</keyword>
<dbReference type="PROSITE" id="PS50216">
    <property type="entry name" value="DHHC"/>
    <property type="match status" value="1"/>
</dbReference>
<dbReference type="InterPro" id="IPR039859">
    <property type="entry name" value="PFA4/ZDH16/20/ERF2-like"/>
</dbReference>
<dbReference type="InterPro" id="IPR001594">
    <property type="entry name" value="Palmitoyltrfase_DHHC"/>
</dbReference>
<evidence type="ECO:0000256" key="4">
    <source>
        <dbReference type="ARBA" id="ARBA00022692"/>
    </source>
</evidence>
<comment type="catalytic activity">
    <reaction evidence="8">
        <text>L-cysteinyl-[protein] + hexadecanoyl-CoA = S-hexadecanoyl-L-cysteinyl-[protein] + CoA</text>
        <dbReference type="Rhea" id="RHEA:36683"/>
        <dbReference type="Rhea" id="RHEA-COMP:10131"/>
        <dbReference type="Rhea" id="RHEA-COMP:11032"/>
        <dbReference type="ChEBI" id="CHEBI:29950"/>
        <dbReference type="ChEBI" id="CHEBI:57287"/>
        <dbReference type="ChEBI" id="CHEBI:57379"/>
        <dbReference type="ChEBI" id="CHEBI:74151"/>
        <dbReference type="EC" id="2.3.1.225"/>
    </reaction>
</comment>
<evidence type="ECO:0000256" key="3">
    <source>
        <dbReference type="ARBA" id="ARBA00022679"/>
    </source>
</evidence>
<reference evidence="10" key="2">
    <citation type="submission" date="2023-04" db="EMBL/GenBank/DDBJ databases">
        <authorList>
            <person name="Bruccoleri R.E."/>
            <person name="Oakeley E.J."/>
            <person name="Faust A.-M."/>
            <person name="Dessus-Babus S."/>
            <person name="Altorfer M."/>
            <person name="Burckhardt D."/>
            <person name="Oertli M."/>
            <person name="Naumann U."/>
            <person name="Petersen F."/>
            <person name="Wong J."/>
        </authorList>
    </citation>
    <scope>NUCLEOTIDE SEQUENCE</scope>
    <source>
        <strain evidence="10">GSM-AAB239-AS_SAM_17_03QT</strain>
        <tissue evidence="10">Leaf</tissue>
    </source>
</reference>
<evidence type="ECO:0000256" key="1">
    <source>
        <dbReference type="ARBA" id="ARBA00004141"/>
    </source>
</evidence>
<name>A0AAX6GDD8_IRIPA</name>
<comment type="subcellular location">
    <subcellularLocation>
        <location evidence="1">Membrane</location>
        <topology evidence="1">Multi-pass membrane protein</topology>
    </subcellularLocation>
</comment>
<comment type="similarity">
    <text evidence="2 8">Belongs to the DHHC palmitoyltransferase family.</text>
</comment>
<dbReference type="PANTHER" id="PTHR22883">
    <property type="entry name" value="ZINC FINGER DHHC DOMAIN CONTAINING PROTEIN"/>
    <property type="match status" value="1"/>
</dbReference>
<keyword evidence="6 8" id="KW-0472">Membrane</keyword>